<keyword evidence="3" id="KW-0274">FAD</keyword>
<reference evidence="5 6" key="1">
    <citation type="submission" date="2018-11" db="EMBL/GenBank/DDBJ databases">
        <title>Genome sequence of Saitozyma podzolica DSM 27192.</title>
        <authorList>
            <person name="Aliyu H."/>
            <person name="Gorte O."/>
            <person name="Ochsenreither K."/>
        </authorList>
    </citation>
    <scope>NUCLEOTIDE SEQUENCE [LARGE SCALE GENOMIC DNA]</scope>
    <source>
        <strain evidence="5 6">DSM 27192</strain>
    </source>
</reference>
<protein>
    <recommendedName>
        <fullName evidence="7">FAD/NAD(P)-binding domain-containing protein</fullName>
    </recommendedName>
</protein>
<organism evidence="5 6">
    <name type="scientific">Saitozyma podzolica</name>
    <dbReference type="NCBI Taxonomy" id="1890683"/>
    <lineage>
        <taxon>Eukaryota</taxon>
        <taxon>Fungi</taxon>
        <taxon>Dikarya</taxon>
        <taxon>Basidiomycota</taxon>
        <taxon>Agaricomycotina</taxon>
        <taxon>Tremellomycetes</taxon>
        <taxon>Tremellales</taxon>
        <taxon>Trimorphomycetaceae</taxon>
        <taxon>Saitozyma</taxon>
    </lineage>
</organism>
<evidence type="ECO:0000256" key="1">
    <source>
        <dbReference type="ARBA" id="ARBA00009183"/>
    </source>
</evidence>
<gene>
    <name evidence="5" type="ORF">EHS25_000815</name>
</gene>
<keyword evidence="4" id="KW-0560">Oxidoreductase</keyword>
<name>A0A427YXB3_9TREE</name>
<dbReference type="GO" id="GO:0050660">
    <property type="term" value="F:flavin adenine dinucleotide binding"/>
    <property type="evidence" value="ECO:0007669"/>
    <property type="project" value="InterPro"/>
</dbReference>
<keyword evidence="6" id="KW-1185">Reference proteome</keyword>
<dbReference type="AlphaFoldDB" id="A0A427YXB3"/>
<sequence length="495" mass="53875">MGPQIPLRVVIVGAGPVGLCNARTLLDDGFDVTIVTADDGVGGVWRHTFPELGTNSPWGSFTFSGLEMPKPPGDGSTIPAGMYCEYLEEFYSHFVKPRATSWFHTKVMTMEPGKAAGWDLVLESPDGTRTEHFDRVVLAVGSLGKPHLPQGISNTVIPTFHSQDVSFEGVQSVLSLLAPSDDLPSTQGDADTVLVVGTGKSAIDNAVLFAKQRRKVLMVGRSFKWMSAPVKPDFIGSEWLTAVMGPVRNLDSRTQWFLHCTTLGGLIVSTAWSVLKKKYVSHRPDHPIIPHFDSHSPSLTSSAVLSCLDSSPILTQGSLYGPEIVQPKTNIHLDMPRFSVGLTPEFTDLVSSGRIAILTGADVVGADDKAVILTMADGSERRVRCGAIIAATGFKGSGKEFLAEEWRDRLGLTRQPMRLGWRGRVKSIRKGWGSVRPTAPIVDREIDLPLVYRGIVPIGRYTERDLVVAGGSTIVYKPAVLYEAESHLRDLRHDL</sequence>
<dbReference type="EMBL" id="RSCD01000001">
    <property type="protein sequence ID" value="RSH95723.1"/>
    <property type="molecule type" value="Genomic_DNA"/>
</dbReference>
<keyword evidence="2" id="KW-0285">Flavoprotein</keyword>
<dbReference type="PANTHER" id="PTHR23023">
    <property type="entry name" value="DIMETHYLANILINE MONOOXYGENASE"/>
    <property type="match status" value="1"/>
</dbReference>
<evidence type="ECO:0000313" key="6">
    <source>
        <dbReference type="Proteomes" id="UP000279259"/>
    </source>
</evidence>
<dbReference type="STRING" id="1890683.A0A427YXB3"/>
<evidence type="ECO:0000256" key="2">
    <source>
        <dbReference type="ARBA" id="ARBA00022630"/>
    </source>
</evidence>
<dbReference type="Pfam" id="PF00743">
    <property type="entry name" value="FMO-like"/>
    <property type="match status" value="1"/>
</dbReference>
<comment type="similarity">
    <text evidence="1">Belongs to the FMO family.</text>
</comment>
<proteinExistence type="inferred from homology"/>
<dbReference type="Gene3D" id="3.50.50.60">
    <property type="entry name" value="FAD/NAD(P)-binding domain"/>
    <property type="match status" value="1"/>
</dbReference>
<dbReference type="GO" id="GO:0004499">
    <property type="term" value="F:N,N-dimethylaniline monooxygenase activity"/>
    <property type="evidence" value="ECO:0007669"/>
    <property type="project" value="InterPro"/>
</dbReference>
<dbReference type="InterPro" id="IPR036188">
    <property type="entry name" value="FAD/NAD-bd_sf"/>
</dbReference>
<evidence type="ECO:0000256" key="3">
    <source>
        <dbReference type="ARBA" id="ARBA00022827"/>
    </source>
</evidence>
<comment type="caution">
    <text evidence="5">The sequence shown here is derived from an EMBL/GenBank/DDBJ whole genome shotgun (WGS) entry which is preliminary data.</text>
</comment>
<evidence type="ECO:0008006" key="7">
    <source>
        <dbReference type="Google" id="ProtNLM"/>
    </source>
</evidence>
<dbReference type="OrthoDB" id="2915840at2759"/>
<dbReference type="GO" id="GO:0050661">
    <property type="term" value="F:NADP binding"/>
    <property type="evidence" value="ECO:0007669"/>
    <property type="project" value="InterPro"/>
</dbReference>
<dbReference type="InterPro" id="IPR020946">
    <property type="entry name" value="Flavin_mOase-like"/>
</dbReference>
<dbReference type="SUPFAM" id="SSF51905">
    <property type="entry name" value="FAD/NAD(P)-binding domain"/>
    <property type="match status" value="2"/>
</dbReference>
<evidence type="ECO:0000256" key="4">
    <source>
        <dbReference type="ARBA" id="ARBA00023002"/>
    </source>
</evidence>
<accession>A0A427YXB3</accession>
<evidence type="ECO:0000313" key="5">
    <source>
        <dbReference type="EMBL" id="RSH95723.1"/>
    </source>
</evidence>
<dbReference type="InterPro" id="IPR050346">
    <property type="entry name" value="FMO-like"/>
</dbReference>
<dbReference type="Proteomes" id="UP000279259">
    <property type="component" value="Unassembled WGS sequence"/>
</dbReference>